<feature type="compositionally biased region" description="Basic residues" evidence="1">
    <location>
        <begin position="682"/>
        <end position="700"/>
    </location>
</feature>
<name>A0ABN9VAH6_9DINO</name>
<feature type="compositionally biased region" description="Basic and acidic residues" evidence="1">
    <location>
        <begin position="50"/>
        <end position="76"/>
    </location>
</feature>
<dbReference type="EMBL" id="CAUYUJ010016895">
    <property type="protein sequence ID" value="CAK0869852.1"/>
    <property type="molecule type" value="Genomic_DNA"/>
</dbReference>
<keyword evidence="2" id="KW-0732">Signal</keyword>
<feature type="region of interest" description="Disordered" evidence="1">
    <location>
        <begin position="633"/>
        <end position="704"/>
    </location>
</feature>
<evidence type="ECO:0008006" key="5">
    <source>
        <dbReference type="Google" id="ProtNLM"/>
    </source>
</evidence>
<feature type="chain" id="PRO_5047356509" description="Hexosyltransferase" evidence="2">
    <location>
        <begin position="40"/>
        <end position="778"/>
    </location>
</feature>
<sequence>MGQRAAPDEGRRCAEPCGWQPGVCALASLLALLALSVLSTCLDVSTTEEVHLREPHLGEQHPREPYPPEPRPREPPLQEPGLRGAPLREPELREPPSKRPAGQKSRVAYVVFVNESGSRAWQDALEVLVLGLSQACQRSAYEADVLALAPERLGPDAAQQLLRLGFHGVVRRPIPISTVEAAGPEAGEPSGQGPPDGAMGLPEETIKYWVLTLAKYHRVLVLDADAIIFDPADELFEAEASFITAPRAGPTSRGLPPLGGGFLLVRPSEADFQAVKDALAAGRRAGPAGTGPGGRLEASRFASADARVYGATLADGPLGELRDPAALSAAAARVKAARFGGACGRPWLCEAAPPHPVCRAWVDRWWQLREELGRRRGAPGASPQQCEGGRYEALPPAPPAQTLPGAAARPAALGRLRVAFAVFITDVANPQWQDGLAVLAFSVLRAANASRHQVELVVLAPERFSAREEQVLRQSGYSEVIRRPIPVPVEEVQGKVAREALGKMSAGTSKFQFAEETIKYWGMALTQYDRVLIIDADFLVIDAMDELMEDEADLVGVYDHAMDCCRSALPPVQGGFLLVRPGEPDFQAIKDLMREGDWKLGPGWKGPPLATPEHRLLVRGGRSRRPAAVLLSRRAAPRVHDREPHGTRTPAGGAPHGPAARVEGSLRGQVGIRRAGDEAAHRRAGPRRPRRRPCRGHRPRPSTPVICVSDPQEWRARSETFRRKNHSDWYIRVHKRFGVRRSSRKHVAPGPRLSDPPSVTRGCAELVVVEKQTKQNNN</sequence>
<feature type="region of interest" description="Disordered" evidence="1">
    <location>
        <begin position="376"/>
        <end position="399"/>
    </location>
</feature>
<proteinExistence type="predicted"/>
<reference evidence="3" key="1">
    <citation type="submission" date="2023-10" db="EMBL/GenBank/DDBJ databases">
        <authorList>
            <person name="Chen Y."/>
            <person name="Shah S."/>
            <person name="Dougan E. K."/>
            <person name="Thang M."/>
            <person name="Chan C."/>
        </authorList>
    </citation>
    <scope>NUCLEOTIDE SEQUENCE [LARGE SCALE GENOMIC DNA]</scope>
</reference>
<evidence type="ECO:0000256" key="1">
    <source>
        <dbReference type="SAM" id="MobiDB-lite"/>
    </source>
</evidence>
<keyword evidence="4" id="KW-1185">Reference proteome</keyword>
<feature type="compositionally biased region" description="Basic and acidic residues" evidence="1">
    <location>
        <begin position="86"/>
        <end position="97"/>
    </location>
</feature>
<feature type="compositionally biased region" description="Low complexity" evidence="1">
    <location>
        <begin position="650"/>
        <end position="660"/>
    </location>
</feature>
<organism evidence="3 4">
    <name type="scientific">Prorocentrum cordatum</name>
    <dbReference type="NCBI Taxonomy" id="2364126"/>
    <lineage>
        <taxon>Eukaryota</taxon>
        <taxon>Sar</taxon>
        <taxon>Alveolata</taxon>
        <taxon>Dinophyceae</taxon>
        <taxon>Prorocentrales</taxon>
        <taxon>Prorocentraceae</taxon>
        <taxon>Prorocentrum</taxon>
    </lineage>
</organism>
<protein>
    <recommendedName>
        <fullName evidence="5">Hexosyltransferase</fullName>
    </recommendedName>
</protein>
<dbReference type="Proteomes" id="UP001189429">
    <property type="component" value="Unassembled WGS sequence"/>
</dbReference>
<dbReference type="SUPFAM" id="SSF53448">
    <property type="entry name" value="Nucleotide-diphospho-sugar transferases"/>
    <property type="match status" value="2"/>
</dbReference>
<gene>
    <name evidence="3" type="ORF">PCOR1329_LOCUS56097</name>
</gene>
<dbReference type="PANTHER" id="PTHR11183">
    <property type="entry name" value="GLYCOGENIN SUBFAMILY MEMBER"/>
    <property type="match status" value="1"/>
</dbReference>
<comment type="caution">
    <text evidence="3">The sequence shown here is derived from an EMBL/GenBank/DDBJ whole genome shotgun (WGS) entry which is preliminary data.</text>
</comment>
<feature type="signal peptide" evidence="2">
    <location>
        <begin position="1"/>
        <end position="39"/>
    </location>
</feature>
<evidence type="ECO:0000313" key="4">
    <source>
        <dbReference type="Proteomes" id="UP001189429"/>
    </source>
</evidence>
<evidence type="ECO:0000256" key="2">
    <source>
        <dbReference type="SAM" id="SignalP"/>
    </source>
</evidence>
<dbReference type="InterPro" id="IPR050587">
    <property type="entry name" value="GNT1/Glycosyltrans_8"/>
</dbReference>
<accession>A0ABN9VAH6</accession>
<dbReference type="Gene3D" id="3.90.550.10">
    <property type="entry name" value="Spore Coat Polysaccharide Biosynthesis Protein SpsA, Chain A"/>
    <property type="match status" value="2"/>
</dbReference>
<dbReference type="InterPro" id="IPR029044">
    <property type="entry name" value="Nucleotide-diphossugar_trans"/>
</dbReference>
<evidence type="ECO:0000313" key="3">
    <source>
        <dbReference type="EMBL" id="CAK0869852.1"/>
    </source>
</evidence>
<feature type="region of interest" description="Disordered" evidence="1">
    <location>
        <begin position="50"/>
        <end position="101"/>
    </location>
</feature>